<keyword evidence="4" id="KW-0804">Transcription</keyword>
<evidence type="ECO:0000256" key="3">
    <source>
        <dbReference type="ARBA" id="ARBA00023125"/>
    </source>
</evidence>
<reference evidence="7 8" key="1">
    <citation type="submission" date="2016-10" db="EMBL/GenBank/DDBJ databases">
        <authorList>
            <person name="Varghese N."/>
            <person name="Submissions S."/>
        </authorList>
    </citation>
    <scope>NUCLEOTIDE SEQUENCE [LARGE SCALE GENOMIC DNA]</scope>
    <source>
        <strain evidence="7 8">BS2771</strain>
    </source>
</reference>
<keyword evidence="2" id="KW-0805">Transcription regulation</keyword>
<proteinExistence type="inferred from homology"/>
<dbReference type="SUPFAM" id="SSF53850">
    <property type="entry name" value="Periplasmic binding protein-like II"/>
    <property type="match status" value="1"/>
</dbReference>
<dbReference type="PANTHER" id="PTHR30537:SF5">
    <property type="entry name" value="HTH-TYPE TRANSCRIPTIONAL ACTIVATOR TTDR-RELATED"/>
    <property type="match status" value="1"/>
</dbReference>
<dbReference type="InterPro" id="IPR000847">
    <property type="entry name" value="LysR_HTH_N"/>
</dbReference>
<evidence type="ECO:0000313" key="8">
    <source>
        <dbReference type="Proteomes" id="UP000199620"/>
    </source>
</evidence>
<keyword evidence="8" id="KW-1185">Reference proteome</keyword>
<evidence type="ECO:0000313" key="7">
    <source>
        <dbReference type="EMBL" id="SDU86010.1"/>
    </source>
</evidence>
<sequence length="300" mass="33851">MDLNAVRMFAATAQSGSLTAAAEHLGIPLATISRRVRDLERELNVQLLQRSVHGTCLTDAGMRLYQHANRGLEILANGERALLNDQARLKGLLRLSLPSSLTPWWEMLSRFQQRYPGIVLQVRTCDRPIKMIEEGVDVSMRIGRCTGHSLSTQRMLAYHHVLVAAPALLQRLGVPARVKDLHQFPCGVWSQGTTAYWRLGKEIFKPEPTIVTNDYTHLCNRALAGDVVTELPPFMTMEHIKNQQLVALLEDHPLPDLEITLHYASHPHPSPIVQTYLDFARQHIKHPARFDAHSTERTHA</sequence>
<dbReference type="Proteomes" id="UP000325296">
    <property type="component" value="Unassembled WGS sequence"/>
</dbReference>
<dbReference type="InterPro" id="IPR036388">
    <property type="entry name" value="WH-like_DNA-bd_sf"/>
</dbReference>
<dbReference type="GO" id="GO:0003677">
    <property type="term" value="F:DNA binding"/>
    <property type="evidence" value="ECO:0007669"/>
    <property type="project" value="UniProtKB-KW"/>
</dbReference>
<gene>
    <name evidence="6" type="ORF">F1720_18550</name>
    <name evidence="7" type="ORF">SAMN04490181_0649</name>
</gene>
<dbReference type="EMBL" id="LT629800">
    <property type="protein sequence ID" value="SDU86010.1"/>
    <property type="molecule type" value="Genomic_DNA"/>
</dbReference>
<dbReference type="Pfam" id="PF03466">
    <property type="entry name" value="LysR_substrate"/>
    <property type="match status" value="1"/>
</dbReference>
<dbReference type="InterPro" id="IPR005119">
    <property type="entry name" value="LysR_subst-bd"/>
</dbReference>
<dbReference type="Pfam" id="PF00126">
    <property type="entry name" value="HTH_1"/>
    <property type="match status" value="1"/>
</dbReference>
<dbReference type="InterPro" id="IPR058163">
    <property type="entry name" value="LysR-type_TF_proteobact-type"/>
</dbReference>
<dbReference type="Gene3D" id="1.10.10.10">
    <property type="entry name" value="Winged helix-like DNA-binding domain superfamily/Winged helix DNA-binding domain"/>
    <property type="match status" value="1"/>
</dbReference>
<evidence type="ECO:0000256" key="1">
    <source>
        <dbReference type="ARBA" id="ARBA00009437"/>
    </source>
</evidence>
<dbReference type="OrthoDB" id="7010314at2"/>
<dbReference type="PROSITE" id="PS50931">
    <property type="entry name" value="HTH_LYSR"/>
    <property type="match status" value="1"/>
</dbReference>
<organism evidence="6 9">
    <name type="scientific">Pseudomonas brenneri</name>
    <dbReference type="NCBI Taxonomy" id="129817"/>
    <lineage>
        <taxon>Bacteria</taxon>
        <taxon>Pseudomonadati</taxon>
        <taxon>Pseudomonadota</taxon>
        <taxon>Gammaproteobacteria</taxon>
        <taxon>Pseudomonadales</taxon>
        <taxon>Pseudomonadaceae</taxon>
        <taxon>Pseudomonas</taxon>
    </lineage>
</organism>
<evidence type="ECO:0000256" key="4">
    <source>
        <dbReference type="ARBA" id="ARBA00023163"/>
    </source>
</evidence>
<accession>A0A5B2UNM3</accession>
<protein>
    <submittedName>
        <fullName evidence="7">DNA-binding transcriptional regulator, LysR family</fullName>
    </submittedName>
    <submittedName>
        <fullName evidence="6">LysR family transcriptional regulator</fullName>
    </submittedName>
</protein>
<feature type="domain" description="HTH lysR-type" evidence="5">
    <location>
        <begin position="1"/>
        <end position="58"/>
    </location>
</feature>
<dbReference type="GO" id="GO:0003700">
    <property type="term" value="F:DNA-binding transcription factor activity"/>
    <property type="evidence" value="ECO:0007669"/>
    <property type="project" value="InterPro"/>
</dbReference>
<evidence type="ECO:0000256" key="2">
    <source>
        <dbReference type="ARBA" id="ARBA00023015"/>
    </source>
</evidence>
<evidence type="ECO:0000259" key="5">
    <source>
        <dbReference type="PROSITE" id="PS50931"/>
    </source>
</evidence>
<name>A0A5B2UNM3_9PSED</name>
<dbReference type="SUPFAM" id="SSF46785">
    <property type="entry name" value="Winged helix' DNA-binding domain"/>
    <property type="match status" value="1"/>
</dbReference>
<evidence type="ECO:0000313" key="9">
    <source>
        <dbReference type="Proteomes" id="UP000325296"/>
    </source>
</evidence>
<dbReference type="EMBL" id="VUOL01000010">
    <property type="protein sequence ID" value="KAA2228613.1"/>
    <property type="molecule type" value="Genomic_DNA"/>
</dbReference>
<reference evidence="6 9" key="2">
    <citation type="submission" date="2019-09" db="EMBL/GenBank/DDBJ databases">
        <title>Draft genome sequence of Pseudomonas brenneri CCUG 51514(T).</title>
        <authorList>
            <person name="Tunovic T."/>
            <person name="Pineiro-Iglesias B."/>
            <person name="Unosson C."/>
            <person name="Inganas E."/>
            <person name="Ohlen M."/>
            <person name="Cardew S."/>
            <person name="Jensie-Markopoulos S."/>
            <person name="Salva-Serra F."/>
            <person name="Jaen-Luchoro D."/>
            <person name="Svensson-Stadler L."/>
            <person name="Chun J."/>
            <person name="Moore E."/>
        </authorList>
    </citation>
    <scope>NUCLEOTIDE SEQUENCE [LARGE SCALE GENOMIC DNA]</scope>
    <source>
        <strain evidence="6 9">CCUG 51514</strain>
    </source>
</reference>
<dbReference type="PANTHER" id="PTHR30537">
    <property type="entry name" value="HTH-TYPE TRANSCRIPTIONAL REGULATOR"/>
    <property type="match status" value="1"/>
</dbReference>
<dbReference type="Gene3D" id="3.40.190.290">
    <property type="match status" value="1"/>
</dbReference>
<dbReference type="FunFam" id="1.10.10.10:FF:000001">
    <property type="entry name" value="LysR family transcriptional regulator"/>
    <property type="match status" value="1"/>
</dbReference>
<keyword evidence="3 7" id="KW-0238">DNA-binding</keyword>
<dbReference type="InterPro" id="IPR036390">
    <property type="entry name" value="WH_DNA-bd_sf"/>
</dbReference>
<dbReference type="CDD" id="cd08422">
    <property type="entry name" value="PBP2_CrgA_like"/>
    <property type="match status" value="1"/>
</dbReference>
<dbReference type="Proteomes" id="UP000199620">
    <property type="component" value="Chromosome I"/>
</dbReference>
<dbReference type="AlphaFoldDB" id="A0A5B2UNM3"/>
<comment type="similarity">
    <text evidence="1">Belongs to the LysR transcriptional regulatory family.</text>
</comment>
<evidence type="ECO:0000313" key="6">
    <source>
        <dbReference type="EMBL" id="KAA2228613.1"/>
    </source>
</evidence>
<dbReference type="RefSeq" id="WP_090290695.1">
    <property type="nucleotide sequence ID" value="NZ_BMNU01000006.1"/>
</dbReference>